<evidence type="ECO:0000313" key="15">
    <source>
        <dbReference type="Proteomes" id="UP000504634"/>
    </source>
</evidence>
<comment type="catalytic activity">
    <reaction evidence="13">
        <text>serotonin + acetyl-CoA = N-acetylserotonin + CoA + H(+)</text>
        <dbReference type="Rhea" id="RHEA:25217"/>
        <dbReference type="ChEBI" id="CHEBI:15378"/>
        <dbReference type="ChEBI" id="CHEBI:17697"/>
        <dbReference type="ChEBI" id="CHEBI:57287"/>
        <dbReference type="ChEBI" id="CHEBI:57288"/>
        <dbReference type="ChEBI" id="CHEBI:350546"/>
        <dbReference type="EC" id="2.3.1.87"/>
    </reaction>
    <physiologicalReaction direction="left-to-right" evidence="13">
        <dbReference type="Rhea" id="RHEA:25218"/>
    </physiologicalReaction>
</comment>
<keyword evidence="2" id="KW-0012">Acyltransferase</keyword>
<sequence length="217" mass="24402">MAEEDISIRAMTLNDHAEVKSFLRHNFYTGEPLSLTSDEDVEKCDEEEADDAHAATIEQGYSLVAVNASGRIVGLMLAEAKYPEDVEEHQREAEQMEQHIWGRINRLLSKVEREANIFERYKVSKTLYLHIVSVDASIRGKGLGSRLGTALITLGRAKGFPLLVAYCTSFYAARQLQALGLECIHSQPYADYKDEQGQVVFQTAPPHTELRVMAMRL</sequence>
<dbReference type="Gene3D" id="3.40.630.30">
    <property type="match status" value="1"/>
</dbReference>
<dbReference type="InterPro" id="IPR016181">
    <property type="entry name" value="Acyl_CoA_acyltransferase"/>
</dbReference>
<keyword evidence="1" id="KW-0808">Transferase</keyword>
<evidence type="ECO:0000256" key="1">
    <source>
        <dbReference type="ARBA" id="ARBA00022679"/>
    </source>
</evidence>
<comment type="catalytic activity">
    <reaction evidence="9">
        <text>dopamine + acetyl-CoA = N-acetyldopamine + CoA + H(+)</text>
        <dbReference type="Rhea" id="RHEA:51388"/>
        <dbReference type="ChEBI" id="CHEBI:15378"/>
        <dbReference type="ChEBI" id="CHEBI:57287"/>
        <dbReference type="ChEBI" id="CHEBI:57288"/>
        <dbReference type="ChEBI" id="CHEBI:59905"/>
        <dbReference type="ChEBI" id="CHEBI:125678"/>
    </reaction>
    <physiologicalReaction direction="left-to-right" evidence="9">
        <dbReference type="Rhea" id="RHEA:51389"/>
    </physiologicalReaction>
</comment>
<evidence type="ECO:0000256" key="12">
    <source>
        <dbReference type="ARBA" id="ARBA00052335"/>
    </source>
</evidence>
<dbReference type="EC" id="2.3.1.87" evidence="5"/>
<evidence type="ECO:0000259" key="14">
    <source>
        <dbReference type="PROSITE" id="PS51186"/>
    </source>
</evidence>
<dbReference type="PROSITE" id="PS51186">
    <property type="entry name" value="GNAT"/>
    <property type="match status" value="1"/>
</dbReference>
<comment type="catalytic activity">
    <reaction evidence="6">
        <text>dopamine + (9Z)-octadecenoyl-CoA = N-(9Z-octadecanoyl)-dopamine + CoA + H(+)</text>
        <dbReference type="Rhea" id="RHEA:51380"/>
        <dbReference type="ChEBI" id="CHEBI:15378"/>
        <dbReference type="ChEBI" id="CHEBI:31883"/>
        <dbReference type="ChEBI" id="CHEBI:57287"/>
        <dbReference type="ChEBI" id="CHEBI:57387"/>
        <dbReference type="ChEBI" id="CHEBI:59905"/>
    </reaction>
    <physiologicalReaction direction="left-to-right" evidence="6">
        <dbReference type="Rhea" id="RHEA:51381"/>
    </physiologicalReaction>
</comment>
<name>A0A6J2TLQ8_DROLE</name>
<keyword evidence="15" id="KW-1185">Reference proteome</keyword>
<evidence type="ECO:0000256" key="5">
    <source>
        <dbReference type="ARBA" id="ARBA00039114"/>
    </source>
</evidence>
<feature type="domain" description="N-acetyltransferase" evidence="14">
    <location>
        <begin position="6"/>
        <end position="205"/>
    </location>
</feature>
<comment type="catalytic activity">
    <reaction evidence="11">
        <text>serotonin + hexadecanoyl-CoA = N-hexadecanoyl-serotonin + CoA + H(+)</text>
        <dbReference type="Rhea" id="RHEA:51384"/>
        <dbReference type="ChEBI" id="CHEBI:15378"/>
        <dbReference type="ChEBI" id="CHEBI:57287"/>
        <dbReference type="ChEBI" id="CHEBI:57379"/>
        <dbReference type="ChEBI" id="CHEBI:134059"/>
        <dbReference type="ChEBI" id="CHEBI:350546"/>
    </reaction>
    <physiologicalReaction direction="left-to-right" evidence="11">
        <dbReference type="Rhea" id="RHEA:51385"/>
    </physiologicalReaction>
</comment>
<dbReference type="PANTHER" id="PTHR20905:SF1">
    <property type="entry name" value="AT07410P-RELATED"/>
    <property type="match status" value="1"/>
</dbReference>
<evidence type="ECO:0000256" key="10">
    <source>
        <dbReference type="ARBA" id="ARBA00051823"/>
    </source>
</evidence>
<dbReference type="AlphaFoldDB" id="A0A6J2TLQ8"/>
<comment type="catalytic activity">
    <reaction evidence="10">
        <text>serotonin + (9Z)-octadecenoyl-CoA = N-(9Z-octadecenoyl)-serotonin + CoA + H(+)</text>
        <dbReference type="Rhea" id="RHEA:51392"/>
        <dbReference type="ChEBI" id="CHEBI:15378"/>
        <dbReference type="ChEBI" id="CHEBI:57287"/>
        <dbReference type="ChEBI" id="CHEBI:57387"/>
        <dbReference type="ChEBI" id="CHEBI:134064"/>
        <dbReference type="ChEBI" id="CHEBI:350546"/>
    </reaction>
    <physiologicalReaction direction="left-to-right" evidence="10">
        <dbReference type="Rhea" id="RHEA:51393"/>
    </physiologicalReaction>
</comment>
<dbReference type="GeneID" id="115626321"/>
<evidence type="ECO:0000256" key="8">
    <source>
        <dbReference type="ARBA" id="ARBA00051284"/>
    </source>
</evidence>
<evidence type="ECO:0000256" key="11">
    <source>
        <dbReference type="ARBA" id="ARBA00052178"/>
    </source>
</evidence>
<evidence type="ECO:0000256" key="9">
    <source>
        <dbReference type="ARBA" id="ARBA00051711"/>
    </source>
</evidence>
<evidence type="ECO:0000256" key="4">
    <source>
        <dbReference type="ARBA" id="ARBA00038182"/>
    </source>
</evidence>
<evidence type="ECO:0000256" key="6">
    <source>
        <dbReference type="ARBA" id="ARBA00050189"/>
    </source>
</evidence>
<dbReference type="CDD" id="cd04301">
    <property type="entry name" value="NAT_SF"/>
    <property type="match status" value="1"/>
</dbReference>
<comment type="pathway">
    <text evidence="3">Aromatic compound metabolism; melatonin biosynthesis; melatonin from serotonin: step 1/2.</text>
</comment>
<dbReference type="GO" id="GO:0004059">
    <property type="term" value="F:aralkylamine N-acetyltransferase activity"/>
    <property type="evidence" value="ECO:0007669"/>
    <property type="project" value="UniProtKB-EC"/>
</dbReference>
<dbReference type="OrthoDB" id="8113373at2759"/>
<evidence type="ECO:0000313" key="16">
    <source>
        <dbReference type="RefSeq" id="XP_030377521.1"/>
    </source>
</evidence>
<organism evidence="15 16">
    <name type="scientific">Drosophila lebanonensis</name>
    <name type="common">Fruit fly</name>
    <name type="synonym">Scaptodrosophila lebanonensis</name>
    <dbReference type="NCBI Taxonomy" id="7225"/>
    <lineage>
        <taxon>Eukaryota</taxon>
        <taxon>Metazoa</taxon>
        <taxon>Ecdysozoa</taxon>
        <taxon>Arthropoda</taxon>
        <taxon>Hexapoda</taxon>
        <taxon>Insecta</taxon>
        <taxon>Pterygota</taxon>
        <taxon>Neoptera</taxon>
        <taxon>Endopterygota</taxon>
        <taxon>Diptera</taxon>
        <taxon>Brachycera</taxon>
        <taxon>Muscomorpha</taxon>
        <taxon>Ephydroidea</taxon>
        <taxon>Drosophilidae</taxon>
        <taxon>Scaptodrosophila</taxon>
    </lineage>
</organism>
<dbReference type="Proteomes" id="UP000504634">
    <property type="component" value="Unplaced"/>
</dbReference>
<accession>A0A6J2TLQ8</accession>
<comment type="catalytic activity">
    <reaction evidence="12">
        <text>dopamine + hexadecanoyl-CoA = N-hexadecanoyl-dopamine + CoA + H(+)</text>
        <dbReference type="Rhea" id="RHEA:51376"/>
        <dbReference type="ChEBI" id="CHEBI:15378"/>
        <dbReference type="ChEBI" id="CHEBI:57287"/>
        <dbReference type="ChEBI" id="CHEBI:57379"/>
        <dbReference type="ChEBI" id="CHEBI:59905"/>
        <dbReference type="ChEBI" id="CHEBI:134058"/>
    </reaction>
    <physiologicalReaction direction="left-to-right" evidence="12">
        <dbReference type="Rhea" id="RHEA:51377"/>
    </physiologicalReaction>
</comment>
<dbReference type="FunFam" id="3.40.630.30:FF:000046">
    <property type="entry name" value="Dopamine N-acetyltransferase"/>
    <property type="match status" value="1"/>
</dbReference>
<proteinExistence type="inferred from homology"/>
<comment type="catalytic activity">
    <reaction evidence="8">
        <text>serotonin + (5Z,8Z,11Z,14Z)-eicosatetraenoyl-CoA = N-[(5Z,8Z,11Z,14Z)-eicosatetraenoyl]-serotonin + CoA + H(+)</text>
        <dbReference type="Rhea" id="RHEA:51396"/>
        <dbReference type="ChEBI" id="CHEBI:15378"/>
        <dbReference type="ChEBI" id="CHEBI:57287"/>
        <dbReference type="ChEBI" id="CHEBI:57368"/>
        <dbReference type="ChEBI" id="CHEBI:132255"/>
        <dbReference type="ChEBI" id="CHEBI:350546"/>
    </reaction>
    <physiologicalReaction direction="left-to-right" evidence="8">
        <dbReference type="Rhea" id="RHEA:51397"/>
    </physiologicalReaction>
</comment>
<reference evidence="16" key="1">
    <citation type="submission" date="2025-08" db="UniProtKB">
        <authorList>
            <consortium name="RefSeq"/>
        </authorList>
    </citation>
    <scope>IDENTIFICATION</scope>
    <source>
        <strain evidence="16">11010-0011.00</strain>
        <tissue evidence="16">Whole body</tissue>
    </source>
</reference>
<protein>
    <recommendedName>
        <fullName evidence="5">aralkylamine N-acetyltransferase</fullName>
        <ecNumber evidence="5">2.3.1.87</ecNumber>
    </recommendedName>
</protein>
<evidence type="ECO:0000256" key="2">
    <source>
        <dbReference type="ARBA" id="ARBA00023315"/>
    </source>
</evidence>
<dbReference type="PANTHER" id="PTHR20905">
    <property type="entry name" value="N-ACETYLTRANSFERASE-RELATED"/>
    <property type="match status" value="1"/>
</dbReference>
<dbReference type="SUPFAM" id="SSF55729">
    <property type="entry name" value="Acyl-CoA N-acyltransferases (Nat)"/>
    <property type="match status" value="1"/>
</dbReference>
<dbReference type="Pfam" id="PF00583">
    <property type="entry name" value="Acetyltransf_1"/>
    <property type="match status" value="1"/>
</dbReference>
<evidence type="ECO:0000256" key="13">
    <source>
        <dbReference type="ARBA" id="ARBA00052491"/>
    </source>
</evidence>
<evidence type="ECO:0000256" key="3">
    <source>
        <dbReference type="ARBA" id="ARBA00037926"/>
    </source>
</evidence>
<dbReference type="InterPro" id="IPR000182">
    <property type="entry name" value="GNAT_dom"/>
</dbReference>
<comment type="similarity">
    <text evidence="4">Belongs to the acetyltransferase family. AANAT subfamily.</text>
</comment>
<comment type="catalytic activity">
    <reaction evidence="7">
        <text>serotonin + octadecanoyl-CoA = N-octadecanoyl-serotonin + CoA + H(+)</text>
        <dbReference type="Rhea" id="RHEA:51400"/>
        <dbReference type="ChEBI" id="CHEBI:15378"/>
        <dbReference type="ChEBI" id="CHEBI:57287"/>
        <dbReference type="ChEBI" id="CHEBI:57394"/>
        <dbReference type="ChEBI" id="CHEBI:134065"/>
        <dbReference type="ChEBI" id="CHEBI:350546"/>
    </reaction>
    <physiologicalReaction direction="left-to-right" evidence="7">
        <dbReference type="Rhea" id="RHEA:51401"/>
    </physiologicalReaction>
</comment>
<evidence type="ECO:0000256" key="7">
    <source>
        <dbReference type="ARBA" id="ARBA00050849"/>
    </source>
</evidence>
<gene>
    <name evidence="16" type="primary">LOC115626321</name>
</gene>
<dbReference type="RefSeq" id="XP_030377521.1">
    <property type="nucleotide sequence ID" value="XM_030521661.1"/>
</dbReference>